<organism evidence="1 2">
    <name type="scientific">Reticulomyxa filosa</name>
    <dbReference type="NCBI Taxonomy" id="46433"/>
    <lineage>
        <taxon>Eukaryota</taxon>
        <taxon>Sar</taxon>
        <taxon>Rhizaria</taxon>
        <taxon>Retaria</taxon>
        <taxon>Foraminifera</taxon>
        <taxon>Monothalamids</taxon>
        <taxon>Reticulomyxidae</taxon>
        <taxon>Reticulomyxa</taxon>
    </lineage>
</organism>
<dbReference type="EMBL" id="ASPP01023947">
    <property type="protein sequence ID" value="ETO09692.1"/>
    <property type="molecule type" value="Genomic_DNA"/>
</dbReference>
<name>X6M897_RETFI</name>
<comment type="caution">
    <text evidence="1">The sequence shown here is derived from an EMBL/GenBank/DDBJ whole genome shotgun (WGS) entry which is preliminary data.</text>
</comment>
<dbReference type="AlphaFoldDB" id="X6M897"/>
<keyword evidence="2" id="KW-1185">Reference proteome</keyword>
<dbReference type="Proteomes" id="UP000023152">
    <property type="component" value="Unassembled WGS sequence"/>
</dbReference>
<sequence>MTLVMFQQLKCDVYLLTQSLVSIVTLSFTNPNGKILKEDVVLHWLVHLFVCLFVCIENDMTLKNVALLTNQRCEHGRNYVVMKSAYSKFKVNDLGLLNILKDLYECLNKKICMLQEGLKSIRQFYGQLQNRKIGRLLKLFLVTHSRQPKLLILFLELPDHFFF</sequence>
<reference evidence="1 2" key="1">
    <citation type="journal article" date="2013" name="Curr. Biol.">
        <title>The Genome of the Foraminiferan Reticulomyxa filosa.</title>
        <authorList>
            <person name="Glockner G."/>
            <person name="Hulsmann N."/>
            <person name="Schleicher M."/>
            <person name="Noegel A.A."/>
            <person name="Eichinger L."/>
            <person name="Gallinger C."/>
            <person name="Pawlowski J."/>
            <person name="Sierra R."/>
            <person name="Euteneuer U."/>
            <person name="Pillet L."/>
            <person name="Moustafa A."/>
            <person name="Platzer M."/>
            <person name="Groth M."/>
            <person name="Szafranski K."/>
            <person name="Schliwa M."/>
        </authorList>
    </citation>
    <scope>NUCLEOTIDE SEQUENCE [LARGE SCALE GENOMIC DNA]</scope>
</reference>
<proteinExistence type="predicted"/>
<evidence type="ECO:0000313" key="1">
    <source>
        <dbReference type="EMBL" id="ETO09692.1"/>
    </source>
</evidence>
<protein>
    <submittedName>
        <fullName evidence="1">Uncharacterized protein</fullName>
    </submittedName>
</protein>
<accession>X6M897</accession>
<evidence type="ECO:0000313" key="2">
    <source>
        <dbReference type="Proteomes" id="UP000023152"/>
    </source>
</evidence>
<gene>
    <name evidence="1" type="ORF">RFI_27684</name>
</gene>